<comment type="function">
    <text evidence="1 15">Binds the cellulose synthase activator, bis-(3'-5') cyclic diguanylic acid (c-di-GMP).</text>
</comment>
<dbReference type="PANTHER" id="PTHR39083:SF1">
    <property type="entry name" value="CYCLIC DI-GMP-BINDING PROTEIN"/>
    <property type="match status" value="1"/>
</dbReference>
<evidence type="ECO:0000256" key="12">
    <source>
        <dbReference type="ARBA" id="ARBA00022989"/>
    </source>
</evidence>
<keyword evidence="11 15" id="KW-0135">Cellulose biosynthesis</keyword>
<reference evidence="16 17" key="1">
    <citation type="submission" date="2020-07" db="EMBL/GenBank/DDBJ databases">
        <title>Genomic Encyclopedia of Archaeal and Bacterial Type Strains, Phase II (KMG-II): from individual species to whole genera.</title>
        <authorList>
            <person name="Goeker M."/>
        </authorList>
    </citation>
    <scope>NUCLEOTIDE SEQUENCE [LARGE SCALE GENOMIC DNA]</scope>
    <source>
        <strain evidence="16 17">DSM 21226</strain>
    </source>
</reference>
<gene>
    <name evidence="16" type="ORF">BDD16_002701</name>
</gene>
<evidence type="ECO:0000313" key="17">
    <source>
        <dbReference type="Proteomes" id="UP000518288"/>
    </source>
</evidence>
<sequence>MTKKNDTTPPATPVCRLVRQAVRLLLALATGLGSAGVGAGVGTGAASAGRDLVMPFSQLGQREAVMLKRGHQRQRLPFALRADEVVSSAVLQLDLAQSPMLAARTGALEVRLNGEVVARLGAPGTRGKTGSSHTVPLDPRLMLDQNELTLQLAEPVECDDPDGAGLWAQIRPTSSLHLVMSPLPLADDLSLLPAPFFDPRDPRRTELTLVLSPRASAATLQAAGHVASWFGALSAYRGVRVQARDRLPGGNAIVLATPEDAPAGMALPPMAGATVTIAPHPEQPQRKVLYLLGRNGEELHRAADALVRGQLPGHGSTALIDTLTTPAPRQAWDAPNWTPTHRPVRLDELVPAAAMSARDARPLDVDVAMRLPPDLFPWRERKVPVDLRVRYEARPDDAGATLRVRFNDVHQFEERLDPGLAGRWLDNLQRSIRGERDEALTHAARRNLRIPVATLGTQSYAHLALTLEHSVGDEAAECARASRTDTALDRPRSVIDGASTIDFSGAPHFLPMPDLAAFANTTHPYTRLADLAETAVVLPDQPSREDLDTYLTLMGRAGEATGLSARLVRVVHARSVAQVAGRDLIVIGSAGNQRLFADWAADMPFRDLAAVRAAEAAPASPPRAGRNLLPADIALPDWLRWVGKVWQREEYPALEALAFRGTDPQAALVGFESPLSSSRSVVGLMATTPASLSFITEALLDGSRLSQIHGHVTLFDESGRITAYSADATYASGDLPWLSWIRWKLSDRPVLLWAVLMLAILVLSGVIYLLLQRHAMRRHAGAST</sequence>
<dbReference type="UniPathway" id="UPA00694"/>
<dbReference type="RefSeq" id="WP_179634450.1">
    <property type="nucleotide sequence ID" value="NZ_JACCFH010000001.1"/>
</dbReference>
<proteinExistence type="inferred from homology"/>
<comment type="pathway">
    <text evidence="3 15">Glycan metabolism; bacterial cellulose biosynthesis.</text>
</comment>
<dbReference type="Gene3D" id="2.60.120.260">
    <property type="entry name" value="Galactose-binding domain-like"/>
    <property type="match status" value="2"/>
</dbReference>
<dbReference type="AlphaFoldDB" id="A0A7Y9QY90"/>
<keyword evidence="10 15" id="KW-0812">Transmembrane</keyword>
<dbReference type="Proteomes" id="UP000518288">
    <property type="component" value="Unassembled WGS sequence"/>
</dbReference>
<evidence type="ECO:0000256" key="10">
    <source>
        <dbReference type="ARBA" id="ARBA00022692"/>
    </source>
</evidence>
<organism evidence="16 17">
    <name type="scientific">Sphaerotilus montanus</name>
    <dbReference type="NCBI Taxonomy" id="522889"/>
    <lineage>
        <taxon>Bacteria</taxon>
        <taxon>Pseudomonadati</taxon>
        <taxon>Pseudomonadota</taxon>
        <taxon>Betaproteobacteria</taxon>
        <taxon>Burkholderiales</taxon>
        <taxon>Sphaerotilaceae</taxon>
        <taxon>Sphaerotilus</taxon>
    </lineage>
</organism>
<keyword evidence="7 15" id="KW-1003">Cell membrane</keyword>
<evidence type="ECO:0000256" key="2">
    <source>
        <dbReference type="ARBA" id="ARBA00004377"/>
    </source>
</evidence>
<dbReference type="PANTHER" id="PTHR39083">
    <property type="entry name" value="CYCLIC DI-GMP-BINDING PROTEIN"/>
    <property type="match status" value="1"/>
</dbReference>
<dbReference type="EMBL" id="JACCFH010000001">
    <property type="protein sequence ID" value="NYG33715.1"/>
    <property type="molecule type" value="Genomic_DNA"/>
</dbReference>
<comment type="subcellular location">
    <subcellularLocation>
        <location evidence="2">Cell inner membrane</location>
        <topology evidence="2">Single-pass membrane protein</topology>
    </subcellularLocation>
</comment>
<comment type="caution">
    <text evidence="16">The sequence shown here is derived from an EMBL/GenBank/DDBJ whole genome shotgun (WGS) entry which is preliminary data.</text>
</comment>
<dbReference type="InterPro" id="IPR003920">
    <property type="entry name" value="Cell_synth_B"/>
</dbReference>
<dbReference type="InterPro" id="IPR018513">
    <property type="entry name" value="Cell_synthase_bac"/>
</dbReference>
<comment type="subunit">
    <text evidence="5 15">Tightly associated with the cellulose synthase catalytic subunit.</text>
</comment>
<keyword evidence="9 15" id="KW-0973">c-di-GMP</keyword>
<evidence type="ECO:0000313" key="16">
    <source>
        <dbReference type="EMBL" id="NYG33715.1"/>
    </source>
</evidence>
<dbReference type="GO" id="GO:0006011">
    <property type="term" value="P:UDP-alpha-D-glucose metabolic process"/>
    <property type="evidence" value="ECO:0007669"/>
    <property type="project" value="InterPro"/>
</dbReference>
<name>A0A7Y9QY90_9BURK</name>
<dbReference type="PRINTS" id="PR01440">
    <property type="entry name" value="CELLSNTHASEB"/>
</dbReference>
<keyword evidence="8 15" id="KW-0997">Cell inner membrane</keyword>
<evidence type="ECO:0000256" key="1">
    <source>
        <dbReference type="ARBA" id="ARBA00002057"/>
    </source>
</evidence>
<keyword evidence="17" id="KW-1185">Reference proteome</keyword>
<evidence type="ECO:0000256" key="7">
    <source>
        <dbReference type="ARBA" id="ARBA00022475"/>
    </source>
</evidence>
<feature type="transmembrane region" description="Helical" evidence="15">
    <location>
        <begin position="750"/>
        <end position="771"/>
    </location>
</feature>
<keyword evidence="12 15" id="KW-1133">Transmembrane helix</keyword>
<evidence type="ECO:0000256" key="6">
    <source>
        <dbReference type="ARBA" id="ARBA00021844"/>
    </source>
</evidence>
<evidence type="ECO:0000256" key="5">
    <source>
        <dbReference type="ARBA" id="ARBA00011437"/>
    </source>
</evidence>
<evidence type="ECO:0000256" key="15">
    <source>
        <dbReference type="RuleBase" id="RU365021"/>
    </source>
</evidence>
<protein>
    <recommendedName>
        <fullName evidence="6 15">Cyclic di-GMP-binding protein</fullName>
    </recommendedName>
    <alternativeName>
        <fullName evidence="14 15">Cellulose synthase regulatory subunit</fullName>
    </alternativeName>
</protein>
<comment type="similarity">
    <text evidence="4 15">Belongs to the AcsB/BcsB family.</text>
</comment>
<evidence type="ECO:0000256" key="4">
    <source>
        <dbReference type="ARBA" id="ARBA00010714"/>
    </source>
</evidence>
<dbReference type="GO" id="GO:0030244">
    <property type="term" value="P:cellulose biosynthetic process"/>
    <property type="evidence" value="ECO:0007669"/>
    <property type="project" value="UniProtKB-KW"/>
</dbReference>
<evidence type="ECO:0000256" key="14">
    <source>
        <dbReference type="ARBA" id="ARBA00033444"/>
    </source>
</evidence>
<evidence type="ECO:0000256" key="11">
    <source>
        <dbReference type="ARBA" id="ARBA00022916"/>
    </source>
</evidence>
<keyword evidence="13 15" id="KW-0472">Membrane</keyword>
<dbReference type="Pfam" id="PF03170">
    <property type="entry name" value="BcsB"/>
    <property type="match status" value="1"/>
</dbReference>
<evidence type="ECO:0000256" key="3">
    <source>
        <dbReference type="ARBA" id="ARBA00005186"/>
    </source>
</evidence>
<evidence type="ECO:0000256" key="8">
    <source>
        <dbReference type="ARBA" id="ARBA00022519"/>
    </source>
</evidence>
<accession>A0A7Y9QY90</accession>
<evidence type="ECO:0000256" key="9">
    <source>
        <dbReference type="ARBA" id="ARBA00022636"/>
    </source>
</evidence>
<evidence type="ECO:0000256" key="13">
    <source>
        <dbReference type="ARBA" id="ARBA00023136"/>
    </source>
</evidence>
<dbReference type="GO" id="GO:0005886">
    <property type="term" value="C:plasma membrane"/>
    <property type="evidence" value="ECO:0007669"/>
    <property type="project" value="UniProtKB-SubCell"/>
</dbReference>